<sequence>MSPEAMRPDAERPQDQPPHLAHQTWWKAPLVASLIALPFLVLEYKWFRSEDGVDAFGGAFYWSVGLLAVSWALPHRRSLRTPRALAAGAGLGCVLLPMTFALALGAAMSGI</sequence>
<organism evidence="3 4">
    <name type="scientific">Streptomyces echinatus</name>
    <dbReference type="NCBI Taxonomy" id="67293"/>
    <lineage>
        <taxon>Bacteria</taxon>
        <taxon>Bacillati</taxon>
        <taxon>Actinomycetota</taxon>
        <taxon>Actinomycetes</taxon>
        <taxon>Kitasatosporales</taxon>
        <taxon>Streptomycetaceae</taxon>
        <taxon>Streptomyces</taxon>
    </lineage>
</organism>
<dbReference type="AlphaFoldDB" id="A0A7W9PPE1"/>
<feature type="region of interest" description="Disordered" evidence="1">
    <location>
        <begin position="1"/>
        <end position="20"/>
    </location>
</feature>
<dbReference type="Proteomes" id="UP000585836">
    <property type="component" value="Unassembled WGS sequence"/>
</dbReference>
<name>A0A7W9PPE1_9ACTN</name>
<keyword evidence="2" id="KW-0472">Membrane</keyword>
<feature type="transmembrane region" description="Helical" evidence="2">
    <location>
        <begin position="28"/>
        <end position="47"/>
    </location>
</feature>
<proteinExistence type="predicted"/>
<keyword evidence="2" id="KW-1133">Transmembrane helix</keyword>
<keyword evidence="4" id="KW-1185">Reference proteome</keyword>
<reference evidence="3 4" key="1">
    <citation type="submission" date="2020-08" db="EMBL/GenBank/DDBJ databases">
        <title>Genomic Encyclopedia of Type Strains, Phase III (KMG-III): the genomes of soil and plant-associated and newly described type strains.</title>
        <authorList>
            <person name="Whitman W."/>
        </authorList>
    </citation>
    <scope>NUCLEOTIDE SEQUENCE [LARGE SCALE GENOMIC DNA]</scope>
    <source>
        <strain evidence="3 4">CECT 3313</strain>
    </source>
</reference>
<evidence type="ECO:0000256" key="2">
    <source>
        <dbReference type="SAM" id="Phobius"/>
    </source>
</evidence>
<dbReference type="RefSeq" id="WP_184961424.1">
    <property type="nucleotide sequence ID" value="NZ_BAAAWF010000073.1"/>
</dbReference>
<protein>
    <submittedName>
        <fullName evidence="3">Uncharacterized protein</fullName>
    </submittedName>
</protein>
<comment type="caution">
    <text evidence="3">The sequence shown here is derived from an EMBL/GenBank/DDBJ whole genome shotgun (WGS) entry which is preliminary data.</text>
</comment>
<feature type="transmembrane region" description="Helical" evidence="2">
    <location>
        <begin position="53"/>
        <end position="73"/>
    </location>
</feature>
<accession>A0A7W9PPE1</accession>
<feature type="transmembrane region" description="Helical" evidence="2">
    <location>
        <begin position="85"/>
        <end position="108"/>
    </location>
</feature>
<evidence type="ECO:0000313" key="3">
    <source>
        <dbReference type="EMBL" id="MBB5925495.1"/>
    </source>
</evidence>
<dbReference type="EMBL" id="JACHJK010000002">
    <property type="protein sequence ID" value="MBB5925495.1"/>
    <property type="molecule type" value="Genomic_DNA"/>
</dbReference>
<feature type="compositionally biased region" description="Basic and acidic residues" evidence="1">
    <location>
        <begin position="1"/>
        <end position="14"/>
    </location>
</feature>
<evidence type="ECO:0000313" key="4">
    <source>
        <dbReference type="Proteomes" id="UP000585836"/>
    </source>
</evidence>
<keyword evidence="2" id="KW-0812">Transmembrane</keyword>
<evidence type="ECO:0000256" key="1">
    <source>
        <dbReference type="SAM" id="MobiDB-lite"/>
    </source>
</evidence>
<gene>
    <name evidence="3" type="ORF">FHS34_000949</name>
</gene>